<keyword evidence="3 10" id="KW-1134">Transmembrane beta strand</keyword>
<evidence type="ECO:0000313" key="16">
    <source>
        <dbReference type="Proteomes" id="UP000676409"/>
    </source>
</evidence>
<proteinExistence type="inferred from homology"/>
<dbReference type="PROSITE" id="PS52016">
    <property type="entry name" value="TONB_DEPENDENT_REC_3"/>
    <property type="match status" value="1"/>
</dbReference>
<dbReference type="SUPFAM" id="SSF56935">
    <property type="entry name" value="Porins"/>
    <property type="match status" value="1"/>
</dbReference>
<feature type="domain" description="TonB-dependent receptor plug" evidence="14">
    <location>
        <begin position="46"/>
        <end position="154"/>
    </location>
</feature>
<feature type="domain" description="TonB-dependent receptor-like beta-barrel" evidence="13">
    <location>
        <begin position="229"/>
        <end position="622"/>
    </location>
</feature>
<dbReference type="InterPro" id="IPR039426">
    <property type="entry name" value="TonB-dep_rcpt-like"/>
</dbReference>
<evidence type="ECO:0000313" key="15">
    <source>
        <dbReference type="EMBL" id="QUD87458.1"/>
    </source>
</evidence>
<feature type="chain" id="PRO_5037524560" evidence="12">
    <location>
        <begin position="27"/>
        <end position="648"/>
    </location>
</feature>
<evidence type="ECO:0000256" key="12">
    <source>
        <dbReference type="SAM" id="SignalP"/>
    </source>
</evidence>
<keyword evidence="6" id="KW-0406">Ion transport</keyword>
<name>A0A975FZ00_9CAUL</name>
<dbReference type="GO" id="GO:0009279">
    <property type="term" value="C:cell outer membrane"/>
    <property type="evidence" value="ECO:0007669"/>
    <property type="project" value="UniProtKB-SubCell"/>
</dbReference>
<dbReference type="RefSeq" id="WP_211937510.1">
    <property type="nucleotide sequence ID" value="NZ_CP073078.1"/>
</dbReference>
<dbReference type="AlphaFoldDB" id="A0A975FZ00"/>
<evidence type="ECO:0000256" key="2">
    <source>
        <dbReference type="ARBA" id="ARBA00022448"/>
    </source>
</evidence>
<dbReference type="Gene3D" id="2.40.170.20">
    <property type="entry name" value="TonB-dependent receptor, beta-barrel domain"/>
    <property type="match status" value="1"/>
</dbReference>
<dbReference type="Pfam" id="PF07715">
    <property type="entry name" value="Plug"/>
    <property type="match status" value="1"/>
</dbReference>
<dbReference type="Proteomes" id="UP000676409">
    <property type="component" value="Chromosome"/>
</dbReference>
<evidence type="ECO:0000256" key="8">
    <source>
        <dbReference type="ARBA" id="ARBA00023136"/>
    </source>
</evidence>
<comment type="similarity">
    <text evidence="10 11">Belongs to the TonB-dependent receptor family.</text>
</comment>
<dbReference type="Gene3D" id="2.170.130.10">
    <property type="entry name" value="TonB-dependent receptor, plug domain"/>
    <property type="match status" value="1"/>
</dbReference>
<evidence type="ECO:0000259" key="13">
    <source>
        <dbReference type="Pfam" id="PF00593"/>
    </source>
</evidence>
<protein>
    <submittedName>
        <fullName evidence="15">TonB-dependent receptor</fullName>
    </submittedName>
</protein>
<dbReference type="InterPro" id="IPR037066">
    <property type="entry name" value="Plug_dom_sf"/>
</dbReference>
<feature type="signal peptide" evidence="12">
    <location>
        <begin position="1"/>
        <end position="26"/>
    </location>
</feature>
<comment type="subcellular location">
    <subcellularLocation>
        <location evidence="1 10">Cell outer membrane</location>
        <topology evidence="1 10">Multi-pass membrane protein</topology>
    </subcellularLocation>
</comment>
<evidence type="ECO:0000256" key="10">
    <source>
        <dbReference type="PROSITE-ProRule" id="PRU01360"/>
    </source>
</evidence>
<evidence type="ECO:0000256" key="1">
    <source>
        <dbReference type="ARBA" id="ARBA00004571"/>
    </source>
</evidence>
<evidence type="ECO:0000256" key="7">
    <source>
        <dbReference type="ARBA" id="ARBA00023077"/>
    </source>
</evidence>
<keyword evidence="4 10" id="KW-0812">Transmembrane</keyword>
<organism evidence="15 16">
    <name type="scientific">Phenylobacterium montanum</name>
    <dbReference type="NCBI Taxonomy" id="2823693"/>
    <lineage>
        <taxon>Bacteria</taxon>
        <taxon>Pseudomonadati</taxon>
        <taxon>Pseudomonadota</taxon>
        <taxon>Alphaproteobacteria</taxon>
        <taxon>Caulobacterales</taxon>
        <taxon>Caulobacteraceae</taxon>
        <taxon>Phenylobacterium</taxon>
    </lineage>
</organism>
<gene>
    <name evidence="15" type="ORF">KCG34_20760</name>
</gene>
<dbReference type="PANTHER" id="PTHR30069:SF53">
    <property type="entry name" value="COLICIN I RECEPTOR-RELATED"/>
    <property type="match status" value="1"/>
</dbReference>
<keyword evidence="8 10" id="KW-0472">Membrane</keyword>
<dbReference type="InterPro" id="IPR012910">
    <property type="entry name" value="Plug_dom"/>
</dbReference>
<dbReference type="EMBL" id="CP073078">
    <property type="protein sequence ID" value="QUD87458.1"/>
    <property type="molecule type" value="Genomic_DNA"/>
</dbReference>
<evidence type="ECO:0000256" key="3">
    <source>
        <dbReference type="ARBA" id="ARBA00022452"/>
    </source>
</evidence>
<dbReference type="Pfam" id="PF00593">
    <property type="entry name" value="TonB_dep_Rec_b-barrel"/>
    <property type="match status" value="1"/>
</dbReference>
<keyword evidence="5 12" id="KW-0732">Signal</keyword>
<dbReference type="InterPro" id="IPR000531">
    <property type="entry name" value="Beta-barrel_TonB"/>
</dbReference>
<keyword evidence="9 10" id="KW-0998">Cell outer membrane</keyword>
<keyword evidence="15" id="KW-0675">Receptor</keyword>
<evidence type="ECO:0000256" key="5">
    <source>
        <dbReference type="ARBA" id="ARBA00022729"/>
    </source>
</evidence>
<evidence type="ECO:0000256" key="11">
    <source>
        <dbReference type="RuleBase" id="RU003357"/>
    </source>
</evidence>
<dbReference type="GO" id="GO:0015889">
    <property type="term" value="P:cobalamin transport"/>
    <property type="evidence" value="ECO:0007669"/>
    <property type="project" value="TreeGrafter"/>
</dbReference>
<accession>A0A975FZ00</accession>
<keyword evidence="2 10" id="KW-0813">Transport</keyword>
<dbReference type="InterPro" id="IPR036942">
    <property type="entry name" value="Beta-barrel_TonB_sf"/>
</dbReference>
<evidence type="ECO:0000256" key="4">
    <source>
        <dbReference type="ARBA" id="ARBA00022692"/>
    </source>
</evidence>
<reference evidence="15" key="1">
    <citation type="submission" date="2021-04" db="EMBL/GenBank/DDBJ databases">
        <title>The complete genome sequence of Caulobacter sp. S6.</title>
        <authorList>
            <person name="Tang Y."/>
            <person name="Ouyang W."/>
            <person name="Liu Q."/>
            <person name="Huang B."/>
            <person name="Guo Z."/>
            <person name="Lei P."/>
        </authorList>
    </citation>
    <scope>NUCLEOTIDE SEQUENCE</scope>
    <source>
        <strain evidence="15">S6</strain>
    </source>
</reference>
<keyword evidence="16" id="KW-1185">Reference proteome</keyword>
<evidence type="ECO:0000259" key="14">
    <source>
        <dbReference type="Pfam" id="PF07715"/>
    </source>
</evidence>
<dbReference type="CDD" id="cd01347">
    <property type="entry name" value="ligand_gated_channel"/>
    <property type="match status" value="1"/>
</dbReference>
<keyword evidence="7 11" id="KW-0798">TonB box</keyword>
<dbReference type="KEGG" id="caul:KCG34_20760"/>
<evidence type="ECO:0000256" key="9">
    <source>
        <dbReference type="ARBA" id="ARBA00023237"/>
    </source>
</evidence>
<evidence type="ECO:0000256" key="6">
    <source>
        <dbReference type="ARBA" id="ARBA00023065"/>
    </source>
</evidence>
<sequence length="648" mass="69283">MPKLRLRKSLLLAGAALVAAPGLALAQQTQPNDEIVVVANRAPDPQSKVGVSVTVLDAGAIQASQATVVTDLLQQVPGISVERNGGEGQVTSIFIRGADSDQTLVVVDGVPLTDPGTPSSGLDFSNLLTGDISRIEALRGAQSTLWGSQAMGGVVNIVTAEPGQGVSGEASAEGGSRGTQYYRAAVGGTEGPISLRLAGGYYATDGISAFDKAFGGHELDGFRNSAFSGRLGYAITPDVQLDLRGYATHSHVAFDGYDTPTFTFGDDAEFGISDQYVGYAGLNFGLFAGALKNRLAVQYTDIDRRLYDPGLGVNDETFYSYGAAERVEYQGVWSIAQGYRAIFGAQYERTSITTNTPAYDFGPTPPLKAHAELASGYAQIEGEVIPGLNLTAGVRQDQHSTFGGHTTGQASAAWSLNGGNTILRASFGQGFKAPSLYQLYSAYGSQTLHLASLRPETDNSWDLGVEQHFRNRRAMLSVTYFGRDTRDLIQFLGQLPGAPFGGYANVGHAGAEGVEVQAQAQLTPALSLTANYTYTDAEDLTDHTALLRRPRNRANLTASYDWPDKLTMALAVRYAGDSHDAFFDTNTFSTVPKVLKPYAVVDLRASYPLTSRFELYGRIENLFDRHYETAYQYGSLGRGGFVGVRATF</sequence>
<dbReference type="PANTHER" id="PTHR30069">
    <property type="entry name" value="TONB-DEPENDENT OUTER MEMBRANE RECEPTOR"/>
    <property type="match status" value="1"/>
</dbReference>
<dbReference type="GO" id="GO:0006811">
    <property type="term" value="P:monoatomic ion transport"/>
    <property type="evidence" value="ECO:0007669"/>
    <property type="project" value="UniProtKB-KW"/>
</dbReference>